<sequence length="143" mass="16449">MKQDDKRTRRAQREVRFFVAAPGVQAEEFEMLDGMQFFETYEPDGKPAVVLDVEKYRHFLDDSALTEAQKDEVLDRLWQIVVTFVDLGFGVHPAQLACGKLRQNGAETRAESRDVLDCSHRAKERFEDAVLRTAEDESNERSP</sequence>
<evidence type="ECO:0000313" key="2">
    <source>
        <dbReference type="Proteomes" id="UP000248659"/>
    </source>
</evidence>
<gene>
    <name evidence="1" type="ORF">BYZ73_00500</name>
</gene>
<dbReference type="EMBL" id="MUAV01000001">
    <property type="protein sequence ID" value="RAP43225.1"/>
    <property type="molecule type" value="Genomic_DNA"/>
</dbReference>
<protein>
    <submittedName>
        <fullName evidence="1">Uncharacterized protein</fullName>
    </submittedName>
</protein>
<keyword evidence="2" id="KW-1185">Reference proteome</keyword>
<evidence type="ECO:0000313" key="1">
    <source>
        <dbReference type="EMBL" id="RAP43225.1"/>
    </source>
</evidence>
<dbReference type="Proteomes" id="UP000248659">
    <property type="component" value="Unassembled WGS sequence"/>
</dbReference>
<proteinExistence type="predicted"/>
<dbReference type="RefSeq" id="WP_112314480.1">
    <property type="nucleotide sequence ID" value="NZ_MUAV01000001.1"/>
</dbReference>
<accession>A0ABX9DLG8</accession>
<name>A0ABX9DLG8_9RHOB</name>
<reference evidence="1 2" key="1">
    <citation type="submission" date="2017-01" db="EMBL/GenBank/DDBJ databases">
        <title>Genome sequence of Rhodovulum viride JA756.</title>
        <authorList>
            <person name="Lakshmi K.V."/>
            <person name="Tushar L.D."/>
            <person name="Sasikala C."/>
            <person name="Venkataramana C."/>
        </authorList>
    </citation>
    <scope>NUCLEOTIDE SEQUENCE [LARGE SCALE GENOMIC DNA]</scope>
    <source>
        <strain evidence="1 2">JA756</strain>
    </source>
</reference>
<comment type="caution">
    <text evidence="1">The sequence shown here is derived from an EMBL/GenBank/DDBJ whole genome shotgun (WGS) entry which is preliminary data.</text>
</comment>
<organism evidence="1 2">
    <name type="scientific">Rhodovulum viride</name>
    <dbReference type="NCBI Taxonomy" id="1231134"/>
    <lineage>
        <taxon>Bacteria</taxon>
        <taxon>Pseudomonadati</taxon>
        <taxon>Pseudomonadota</taxon>
        <taxon>Alphaproteobacteria</taxon>
        <taxon>Rhodobacterales</taxon>
        <taxon>Paracoccaceae</taxon>
        <taxon>Rhodovulum</taxon>
    </lineage>
</organism>